<feature type="transmembrane region" description="Helical" evidence="1">
    <location>
        <begin position="6"/>
        <end position="24"/>
    </location>
</feature>
<dbReference type="OrthoDB" id="9806559at2"/>
<dbReference type="AlphaFoldDB" id="A0A0K1E997"/>
<gene>
    <name evidence="2" type="ORF">CMC5_015970</name>
</gene>
<proteinExistence type="predicted"/>
<keyword evidence="1" id="KW-1133">Transmembrane helix</keyword>
<organism evidence="2 3">
    <name type="scientific">Chondromyces crocatus</name>
    <dbReference type="NCBI Taxonomy" id="52"/>
    <lineage>
        <taxon>Bacteria</taxon>
        <taxon>Pseudomonadati</taxon>
        <taxon>Myxococcota</taxon>
        <taxon>Polyangia</taxon>
        <taxon>Polyangiales</taxon>
        <taxon>Polyangiaceae</taxon>
        <taxon>Chondromyces</taxon>
    </lineage>
</organism>
<feature type="transmembrane region" description="Helical" evidence="1">
    <location>
        <begin position="31"/>
        <end position="49"/>
    </location>
</feature>
<dbReference type="EMBL" id="CP012159">
    <property type="protein sequence ID" value="AKT37456.1"/>
    <property type="molecule type" value="Genomic_DNA"/>
</dbReference>
<keyword evidence="3" id="KW-1185">Reference proteome</keyword>
<name>A0A0K1E997_CHOCO</name>
<dbReference type="STRING" id="52.CMC5_015970"/>
<evidence type="ECO:0000313" key="2">
    <source>
        <dbReference type="EMBL" id="AKT37456.1"/>
    </source>
</evidence>
<sequence length="92" mass="10652">MNEYISGASTLGYAVVAMFFLRFWRQTNDRLFFIFSAAFWLLALGRIAVHAVQVADDHLHYLYLLRLLAYVLILYAIIDKNRRPSARQPLSG</sequence>
<feature type="transmembrane region" description="Helical" evidence="1">
    <location>
        <begin position="61"/>
        <end position="78"/>
    </location>
</feature>
<dbReference type="Pfam" id="PF19447">
    <property type="entry name" value="DUF5985"/>
    <property type="match status" value="1"/>
</dbReference>
<reference evidence="2 3" key="1">
    <citation type="submission" date="2015-07" db="EMBL/GenBank/DDBJ databases">
        <title>Genome analysis of myxobacterium Chondromyces crocatus Cm c5 reveals a high potential for natural compound synthesis and the genetic basis for the loss of fruiting body formation.</title>
        <authorList>
            <person name="Zaburannyi N."/>
            <person name="Bunk B."/>
            <person name="Maier J."/>
            <person name="Overmann J."/>
            <person name="Mueller R."/>
        </authorList>
    </citation>
    <scope>NUCLEOTIDE SEQUENCE [LARGE SCALE GENOMIC DNA]</scope>
    <source>
        <strain evidence="2 3">Cm c5</strain>
    </source>
</reference>
<dbReference type="KEGG" id="ccro:CMC5_015970"/>
<dbReference type="Proteomes" id="UP000067626">
    <property type="component" value="Chromosome"/>
</dbReference>
<evidence type="ECO:0000256" key="1">
    <source>
        <dbReference type="SAM" id="Phobius"/>
    </source>
</evidence>
<protein>
    <submittedName>
        <fullName evidence="2">Uncharacterized protein</fullName>
    </submittedName>
</protein>
<accession>A0A0K1E997</accession>
<dbReference type="RefSeq" id="WP_156338342.1">
    <property type="nucleotide sequence ID" value="NZ_CP012159.1"/>
</dbReference>
<keyword evidence="1" id="KW-0472">Membrane</keyword>
<keyword evidence="1" id="KW-0812">Transmembrane</keyword>
<evidence type="ECO:0000313" key="3">
    <source>
        <dbReference type="Proteomes" id="UP000067626"/>
    </source>
</evidence>
<dbReference type="InterPro" id="IPR046027">
    <property type="entry name" value="DUF5985"/>
</dbReference>